<feature type="transmembrane region" description="Helical" evidence="4">
    <location>
        <begin position="6"/>
        <end position="23"/>
    </location>
</feature>
<proteinExistence type="inferred from homology"/>
<dbReference type="PRINTS" id="PR00081">
    <property type="entry name" value="GDHRDH"/>
</dbReference>
<comment type="subcellular location">
    <subcellularLocation>
        <location evidence="1">Endoplasmic reticulum</location>
    </subcellularLocation>
</comment>
<dbReference type="GO" id="GO:0016491">
    <property type="term" value="F:oxidoreductase activity"/>
    <property type="evidence" value="ECO:0007669"/>
    <property type="project" value="UniProtKB-KW"/>
</dbReference>
<name>A0A0K0EH78_STRER</name>
<comment type="similarity">
    <text evidence="2">Belongs to the short-chain dehydrogenases/reductases (SDR) family.</text>
</comment>
<dbReference type="InterPro" id="IPR002347">
    <property type="entry name" value="SDR_fam"/>
</dbReference>
<dbReference type="PROSITE" id="PS00061">
    <property type="entry name" value="ADH_SHORT"/>
    <property type="match status" value="1"/>
</dbReference>
<keyword evidence="5" id="KW-1185">Reference proteome</keyword>
<accession>A0A0K0EH78</accession>
<evidence type="ECO:0000313" key="5">
    <source>
        <dbReference type="Proteomes" id="UP000035681"/>
    </source>
</evidence>
<keyword evidence="4" id="KW-0472">Membrane</keyword>
<dbReference type="InterPro" id="IPR020904">
    <property type="entry name" value="Sc_DH/Rdtase_CS"/>
</dbReference>
<dbReference type="PANTHER" id="PTHR43899">
    <property type="entry name" value="RH59310P"/>
    <property type="match status" value="1"/>
</dbReference>
<evidence type="ECO:0000313" key="6">
    <source>
        <dbReference type="WBParaSite" id="SSTP_0000883600.1"/>
    </source>
</evidence>
<protein>
    <submittedName>
        <fullName evidence="6">17-beta-estradiol 17-dehydrogenase</fullName>
    </submittedName>
</protein>
<dbReference type="InterPro" id="IPR051019">
    <property type="entry name" value="VLCFA-Steroid_DH"/>
</dbReference>
<reference evidence="6" key="1">
    <citation type="submission" date="2015-08" db="UniProtKB">
        <authorList>
            <consortium name="WormBaseParasite"/>
        </authorList>
    </citation>
    <scope>IDENTIFICATION</scope>
</reference>
<dbReference type="Proteomes" id="UP000035681">
    <property type="component" value="Unplaced"/>
</dbReference>
<dbReference type="WBParaSite" id="SSTP_0000883600.1">
    <property type="protein sequence ID" value="SSTP_0000883600.1"/>
    <property type="gene ID" value="SSTP_0000883600"/>
</dbReference>
<evidence type="ECO:0000256" key="4">
    <source>
        <dbReference type="SAM" id="Phobius"/>
    </source>
</evidence>
<keyword evidence="4" id="KW-0812">Transmembrane</keyword>
<dbReference type="CDD" id="cd05356">
    <property type="entry name" value="17beta-HSD1_like_SDR_c"/>
    <property type="match status" value="1"/>
</dbReference>
<keyword evidence="3" id="KW-0560">Oxidoreductase</keyword>
<evidence type="ECO:0000256" key="1">
    <source>
        <dbReference type="ARBA" id="ARBA00004240"/>
    </source>
</evidence>
<dbReference type="STRING" id="6248.A0A0K0EH78"/>
<feature type="transmembrane region" description="Helical" evidence="4">
    <location>
        <begin position="30"/>
        <end position="47"/>
    </location>
</feature>
<dbReference type="Pfam" id="PF00106">
    <property type="entry name" value="adh_short"/>
    <property type="match status" value="1"/>
</dbReference>
<dbReference type="PIRSF" id="PIRSF000126">
    <property type="entry name" value="11-beta-HSD1"/>
    <property type="match status" value="1"/>
</dbReference>
<dbReference type="InterPro" id="IPR036291">
    <property type="entry name" value="NAD(P)-bd_dom_sf"/>
</dbReference>
<evidence type="ECO:0000256" key="2">
    <source>
        <dbReference type="ARBA" id="ARBA00006484"/>
    </source>
</evidence>
<dbReference type="WBParaSite" id="TCONS_00016041.p1">
    <property type="protein sequence ID" value="TCONS_00016041.p1"/>
    <property type="gene ID" value="XLOC_010616"/>
</dbReference>
<keyword evidence="4" id="KW-1133">Transmembrane helix</keyword>
<dbReference type="SUPFAM" id="SSF51735">
    <property type="entry name" value="NAD(P)-binding Rossmann-fold domains"/>
    <property type="match status" value="1"/>
</dbReference>
<evidence type="ECO:0000256" key="3">
    <source>
        <dbReference type="ARBA" id="ARBA00023002"/>
    </source>
</evidence>
<sequence>MVVFSIYEYLFLPISWIILSYVTYRITKTVLKFIQIIFIYLILPIFYKPNFKKYEERWTIVSGGTDGIGKAYMFELARRGLKKFVIIGRNPKKVSDIKDELEKNFNCKIQTYIFDFYNNDFNKLRQFLNNINIGFVLNSVGVGRKYLERFGDNLEADEQIMKVNCKSSAEFMGCCLPIMERNGGGQIVVLSSSQGVKPIPLIASYSASKSFISFIGECIHREYKTINVQILIPALVATNMTFYKKGSLFVVTPESFVKQAVSTVGVVRKTAGCLNHEIQMLIYQLFPWSILKHLIVPIYLIHKKRMIKLHGTNILFEKSQYKSPKIVEEV</sequence>
<organism evidence="6">
    <name type="scientific">Strongyloides stercoralis</name>
    <name type="common">Threadworm</name>
    <dbReference type="NCBI Taxonomy" id="6248"/>
    <lineage>
        <taxon>Eukaryota</taxon>
        <taxon>Metazoa</taxon>
        <taxon>Ecdysozoa</taxon>
        <taxon>Nematoda</taxon>
        <taxon>Chromadorea</taxon>
        <taxon>Rhabditida</taxon>
        <taxon>Tylenchina</taxon>
        <taxon>Panagrolaimomorpha</taxon>
        <taxon>Strongyloidoidea</taxon>
        <taxon>Strongyloididae</taxon>
        <taxon>Strongyloides</taxon>
    </lineage>
</organism>
<dbReference type="Gene3D" id="3.40.50.720">
    <property type="entry name" value="NAD(P)-binding Rossmann-like Domain"/>
    <property type="match status" value="1"/>
</dbReference>
<dbReference type="AlphaFoldDB" id="A0A0K0EH78"/>
<dbReference type="PANTHER" id="PTHR43899:SF13">
    <property type="entry name" value="RH59310P"/>
    <property type="match status" value="1"/>
</dbReference>
<dbReference type="GO" id="GO:0005783">
    <property type="term" value="C:endoplasmic reticulum"/>
    <property type="evidence" value="ECO:0007669"/>
    <property type="project" value="UniProtKB-SubCell"/>
</dbReference>